<protein>
    <submittedName>
        <fullName evidence="1">Uncharacterized protein</fullName>
    </submittedName>
</protein>
<reference evidence="1" key="1">
    <citation type="submission" date="2022-08" db="EMBL/GenBank/DDBJ databases">
        <authorList>
            <person name="Gutierrez-Valencia J."/>
        </authorList>
    </citation>
    <scope>NUCLEOTIDE SEQUENCE</scope>
</reference>
<sequence>MVTCNMQQYRGMEMKCRAFLQLLYTFIVQIIGGTSHYDALTSSTASGVSCLDLMVDHVLRLF</sequence>
<accession>A0AAV0R7R2</accession>
<gene>
    <name evidence="1" type="ORF">LITE_LOCUS46826</name>
</gene>
<dbReference type="EMBL" id="CAMGYJ010000010">
    <property type="protein sequence ID" value="CAI0553385.1"/>
    <property type="molecule type" value="Genomic_DNA"/>
</dbReference>
<dbReference type="AlphaFoldDB" id="A0AAV0R7R2"/>
<name>A0AAV0R7R2_9ROSI</name>
<evidence type="ECO:0000313" key="2">
    <source>
        <dbReference type="Proteomes" id="UP001154282"/>
    </source>
</evidence>
<proteinExistence type="predicted"/>
<keyword evidence="2" id="KW-1185">Reference proteome</keyword>
<evidence type="ECO:0000313" key="1">
    <source>
        <dbReference type="EMBL" id="CAI0553385.1"/>
    </source>
</evidence>
<dbReference type="Proteomes" id="UP001154282">
    <property type="component" value="Unassembled WGS sequence"/>
</dbReference>
<organism evidence="1 2">
    <name type="scientific">Linum tenue</name>
    <dbReference type="NCBI Taxonomy" id="586396"/>
    <lineage>
        <taxon>Eukaryota</taxon>
        <taxon>Viridiplantae</taxon>
        <taxon>Streptophyta</taxon>
        <taxon>Embryophyta</taxon>
        <taxon>Tracheophyta</taxon>
        <taxon>Spermatophyta</taxon>
        <taxon>Magnoliopsida</taxon>
        <taxon>eudicotyledons</taxon>
        <taxon>Gunneridae</taxon>
        <taxon>Pentapetalae</taxon>
        <taxon>rosids</taxon>
        <taxon>fabids</taxon>
        <taxon>Malpighiales</taxon>
        <taxon>Linaceae</taxon>
        <taxon>Linum</taxon>
    </lineage>
</organism>
<comment type="caution">
    <text evidence="1">The sequence shown here is derived from an EMBL/GenBank/DDBJ whole genome shotgun (WGS) entry which is preliminary data.</text>
</comment>